<evidence type="ECO:0000256" key="3">
    <source>
        <dbReference type="ARBA" id="ARBA00022475"/>
    </source>
</evidence>
<name>A0A932CRC8_UNCTE</name>
<feature type="transmembrane region" description="Helical" evidence="7">
    <location>
        <begin position="210"/>
        <end position="229"/>
    </location>
</feature>
<evidence type="ECO:0000313" key="9">
    <source>
        <dbReference type="Proteomes" id="UP000769766"/>
    </source>
</evidence>
<keyword evidence="2" id="KW-0813">Transport</keyword>
<evidence type="ECO:0000256" key="4">
    <source>
        <dbReference type="ARBA" id="ARBA00022692"/>
    </source>
</evidence>
<dbReference type="Proteomes" id="UP000769766">
    <property type="component" value="Unassembled WGS sequence"/>
</dbReference>
<evidence type="ECO:0000256" key="6">
    <source>
        <dbReference type="ARBA" id="ARBA00023136"/>
    </source>
</evidence>
<dbReference type="PANTHER" id="PTHR34229">
    <property type="entry name" value="METAL TRANSPORT PROTEIN HI_1621-RELATED"/>
    <property type="match status" value="1"/>
</dbReference>
<evidence type="ECO:0000256" key="1">
    <source>
        <dbReference type="ARBA" id="ARBA00004651"/>
    </source>
</evidence>
<comment type="caution">
    <text evidence="8">The sequence shown here is derived from an EMBL/GenBank/DDBJ whole genome shotgun (WGS) entry which is preliminary data.</text>
</comment>
<feature type="transmembrane region" description="Helical" evidence="7">
    <location>
        <begin position="39"/>
        <end position="60"/>
    </location>
</feature>
<dbReference type="PANTHER" id="PTHR34229:SF1">
    <property type="entry name" value="METAL TRANSPORT PROTEIN HI_1621-RELATED"/>
    <property type="match status" value="1"/>
</dbReference>
<dbReference type="AlphaFoldDB" id="A0A932CRC8"/>
<evidence type="ECO:0000256" key="2">
    <source>
        <dbReference type="ARBA" id="ARBA00022448"/>
    </source>
</evidence>
<keyword evidence="3" id="KW-1003">Cell membrane</keyword>
<feature type="transmembrane region" description="Helical" evidence="7">
    <location>
        <begin position="103"/>
        <end position="128"/>
    </location>
</feature>
<keyword evidence="4 7" id="KW-0812">Transmembrane</keyword>
<evidence type="ECO:0000313" key="8">
    <source>
        <dbReference type="EMBL" id="MBI2878078.1"/>
    </source>
</evidence>
<sequence length="240" mass="24951">MHIPDGYLGPITYGSLWAAMAPIWMVASKRVQRTLRASQIPLLAMASAFSFTMMILRVPLPGGTTGHITGTTLVALLLGPWAAAIAVSMALIIQALFFGDGGVTAIGANCFNIGFAEAMAGYGIYALIGGRGRKAYPAGPEDREVQRSPLTARHAVGAALGAYLAVNLGGLLTAVELGLQPLLHVSESGAPLYSPFPVAVTLPAIMGPHLTLIGALEAAITVLVLLFLAKSHPELIQTRS</sequence>
<organism evidence="8 9">
    <name type="scientific">Tectimicrobiota bacterium</name>
    <dbReference type="NCBI Taxonomy" id="2528274"/>
    <lineage>
        <taxon>Bacteria</taxon>
        <taxon>Pseudomonadati</taxon>
        <taxon>Nitrospinota/Tectimicrobiota group</taxon>
        <taxon>Candidatus Tectimicrobiota</taxon>
    </lineage>
</organism>
<keyword evidence="6 7" id="KW-0472">Membrane</keyword>
<comment type="subcellular location">
    <subcellularLocation>
        <location evidence="1">Cell membrane</location>
        <topology evidence="1">Multi-pass membrane protein</topology>
    </subcellularLocation>
</comment>
<keyword evidence="5 7" id="KW-1133">Transmembrane helix</keyword>
<gene>
    <name evidence="8" type="primary">cbiM</name>
    <name evidence="8" type="ORF">HYY20_14470</name>
</gene>
<feature type="transmembrane region" description="Helical" evidence="7">
    <location>
        <begin position="155"/>
        <end position="175"/>
    </location>
</feature>
<feature type="transmembrane region" description="Helical" evidence="7">
    <location>
        <begin position="7"/>
        <end position="27"/>
    </location>
</feature>
<dbReference type="InterPro" id="IPR002751">
    <property type="entry name" value="CbiM/NikMN"/>
</dbReference>
<proteinExistence type="predicted"/>
<accession>A0A932CRC8</accession>
<dbReference type="GO" id="GO:0005886">
    <property type="term" value="C:plasma membrane"/>
    <property type="evidence" value="ECO:0007669"/>
    <property type="project" value="UniProtKB-SubCell"/>
</dbReference>
<dbReference type="GO" id="GO:0000041">
    <property type="term" value="P:transition metal ion transport"/>
    <property type="evidence" value="ECO:0007669"/>
    <property type="project" value="InterPro"/>
</dbReference>
<protein>
    <submittedName>
        <fullName evidence="8">Cobalt transporter CbiM</fullName>
    </submittedName>
</protein>
<dbReference type="Pfam" id="PF01891">
    <property type="entry name" value="CbiM"/>
    <property type="match status" value="1"/>
</dbReference>
<reference evidence="8" key="1">
    <citation type="submission" date="2020-07" db="EMBL/GenBank/DDBJ databases">
        <title>Huge and variable diversity of episymbiotic CPR bacteria and DPANN archaea in groundwater ecosystems.</title>
        <authorList>
            <person name="He C.Y."/>
            <person name="Keren R."/>
            <person name="Whittaker M."/>
            <person name="Farag I.F."/>
            <person name="Doudna J."/>
            <person name="Cate J.H.D."/>
            <person name="Banfield J.F."/>
        </authorList>
    </citation>
    <scope>NUCLEOTIDE SEQUENCE</scope>
    <source>
        <strain evidence="8">NC_groundwater_672_Ag_B-0.1um_62_36</strain>
    </source>
</reference>
<dbReference type="EMBL" id="JACPRF010000444">
    <property type="protein sequence ID" value="MBI2878078.1"/>
    <property type="molecule type" value="Genomic_DNA"/>
</dbReference>
<dbReference type="NCBIfam" id="NF008873">
    <property type="entry name" value="PRK11909.1"/>
    <property type="match status" value="1"/>
</dbReference>
<evidence type="ECO:0000256" key="7">
    <source>
        <dbReference type="SAM" id="Phobius"/>
    </source>
</evidence>
<dbReference type="Gene3D" id="1.10.1760.20">
    <property type="match status" value="1"/>
</dbReference>
<evidence type="ECO:0000256" key="5">
    <source>
        <dbReference type="ARBA" id="ARBA00022989"/>
    </source>
</evidence>
<feature type="transmembrane region" description="Helical" evidence="7">
    <location>
        <begin position="72"/>
        <end position="97"/>
    </location>
</feature>